<gene>
    <name evidence="2" type="ORF">FOZ62_005929</name>
</gene>
<dbReference type="Proteomes" id="UP000574390">
    <property type="component" value="Unassembled WGS sequence"/>
</dbReference>
<evidence type="ECO:0000313" key="3">
    <source>
        <dbReference type="Proteomes" id="UP000574390"/>
    </source>
</evidence>
<accession>A0A7J6TF03</accession>
<comment type="caution">
    <text evidence="2">The sequence shown here is derived from an EMBL/GenBank/DDBJ whole genome shotgun (WGS) entry which is preliminary data.</text>
</comment>
<keyword evidence="1" id="KW-0732">Signal</keyword>
<sequence>MLFLAIASVATITRATMTGHWFPLETGTYEMEGHNAVDTSLAGMKMEVKQSQRMATVANFTFEHDDGTRYYTDDARLQRLLRKTLARPLAVPEFMGTCYHLDTHHSSAESLKKAVRPFYGLRRVRASNIYVCPTSSNAVTLKLLQADKTYADVMLVRTVQGYEIRGTRRYGN</sequence>
<dbReference type="AlphaFoldDB" id="A0A7J6TF03"/>
<protein>
    <submittedName>
        <fullName evidence="2">Uncharacterized protein</fullName>
    </submittedName>
</protein>
<reference evidence="2 3" key="1">
    <citation type="submission" date="2020-04" db="EMBL/GenBank/DDBJ databases">
        <title>Perkinsus olseni comparative genomics.</title>
        <authorList>
            <person name="Bogema D.R."/>
        </authorList>
    </citation>
    <scope>NUCLEOTIDE SEQUENCE [LARGE SCALE GENOMIC DNA]</scope>
    <source>
        <strain evidence="2">ATCC PRA-205</strain>
    </source>
</reference>
<evidence type="ECO:0000256" key="1">
    <source>
        <dbReference type="SAM" id="SignalP"/>
    </source>
</evidence>
<feature type="chain" id="PRO_5029601597" evidence="1">
    <location>
        <begin position="16"/>
        <end position="172"/>
    </location>
</feature>
<proteinExistence type="predicted"/>
<organism evidence="2 3">
    <name type="scientific">Perkinsus olseni</name>
    <name type="common">Perkinsus atlanticus</name>
    <dbReference type="NCBI Taxonomy" id="32597"/>
    <lineage>
        <taxon>Eukaryota</taxon>
        <taxon>Sar</taxon>
        <taxon>Alveolata</taxon>
        <taxon>Perkinsozoa</taxon>
        <taxon>Perkinsea</taxon>
        <taxon>Perkinsida</taxon>
        <taxon>Perkinsidae</taxon>
        <taxon>Perkinsus</taxon>
    </lineage>
</organism>
<feature type="signal peptide" evidence="1">
    <location>
        <begin position="1"/>
        <end position="15"/>
    </location>
</feature>
<dbReference type="EMBL" id="JABANM010007685">
    <property type="protein sequence ID" value="KAF4743858.1"/>
    <property type="molecule type" value="Genomic_DNA"/>
</dbReference>
<evidence type="ECO:0000313" key="2">
    <source>
        <dbReference type="EMBL" id="KAF4743858.1"/>
    </source>
</evidence>
<name>A0A7J6TF03_PEROL</name>